<evidence type="ECO:0000256" key="1">
    <source>
        <dbReference type="SAM" id="MobiDB-lite"/>
    </source>
</evidence>
<feature type="compositionally biased region" description="Low complexity" evidence="1">
    <location>
        <begin position="234"/>
        <end position="253"/>
    </location>
</feature>
<gene>
    <name evidence="4" type="ORF">CCMA1212_005906</name>
</gene>
<feature type="chain" id="PRO_5047271815" evidence="3">
    <location>
        <begin position="26"/>
        <end position="351"/>
    </location>
</feature>
<organism evidence="4 5">
    <name type="scientific">Trichoderma ghanense</name>
    <dbReference type="NCBI Taxonomy" id="65468"/>
    <lineage>
        <taxon>Eukaryota</taxon>
        <taxon>Fungi</taxon>
        <taxon>Dikarya</taxon>
        <taxon>Ascomycota</taxon>
        <taxon>Pezizomycotina</taxon>
        <taxon>Sordariomycetes</taxon>
        <taxon>Hypocreomycetidae</taxon>
        <taxon>Hypocreales</taxon>
        <taxon>Hypocreaceae</taxon>
        <taxon>Trichoderma</taxon>
    </lineage>
</organism>
<keyword evidence="5" id="KW-1185">Reference proteome</keyword>
<evidence type="ECO:0000256" key="3">
    <source>
        <dbReference type="SAM" id="SignalP"/>
    </source>
</evidence>
<protein>
    <submittedName>
        <fullName evidence="4">Uncharacterized protein</fullName>
    </submittedName>
</protein>
<keyword evidence="2" id="KW-1133">Transmembrane helix</keyword>
<feature type="region of interest" description="Disordered" evidence="1">
    <location>
        <begin position="213"/>
        <end position="253"/>
    </location>
</feature>
<name>A0ABY2H473_9HYPO</name>
<evidence type="ECO:0000313" key="4">
    <source>
        <dbReference type="EMBL" id="TFB02170.1"/>
    </source>
</evidence>
<dbReference type="Proteomes" id="UP001642720">
    <property type="component" value="Unassembled WGS sequence"/>
</dbReference>
<keyword evidence="3" id="KW-0732">Signal</keyword>
<comment type="caution">
    <text evidence="4">The sequence shown here is derived from an EMBL/GenBank/DDBJ whole genome shotgun (WGS) entry which is preliminary data.</text>
</comment>
<evidence type="ECO:0000313" key="5">
    <source>
        <dbReference type="Proteomes" id="UP001642720"/>
    </source>
</evidence>
<reference evidence="4 5" key="1">
    <citation type="submission" date="2018-01" db="EMBL/GenBank/DDBJ databases">
        <title>Genome characterization of the sugarcane-associated fungus Trichoderma ghanense CCMA-1212 and their application in lignocelulose bioconversion.</title>
        <authorList>
            <person name="Steindorff A.S."/>
            <person name="Mendes T.D."/>
            <person name="Vilela E.S.D."/>
            <person name="Rodrigues D.S."/>
            <person name="Formighieri E.F."/>
            <person name="Melo I.S."/>
            <person name="Favaro L.C.L."/>
        </authorList>
    </citation>
    <scope>NUCLEOTIDE SEQUENCE [LARGE SCALE GENOMIC DNA]</scope>
    <source>
        <strain evidence="4 5">CCMA-1212</strain>
    </source>
</reference>
<sequence length="351" mass="37860">MISSIHLSLLLLLLLLLTSTKPTQALALTPRDSSSSSSQTLPLSVIIGISIAVISIFALATTLFVIYFARQAPSPFLHQRHYYRQHELVVSPKDLVEPWSYVVNANHHSLGNGNGDGKGETTNGQYYNRMAAKPPRFSIIQLTHDPRSAIHGPDNAMPAHHAYDPTTVSKTQNNLQDGTSGPLSPPQPAHRLRPSTPDSFIIQSYKSVVEDAAARLQSPSVRPSPSLPSPALPSPSEQSTTSSPTRTGASSLWSSRLSSLSLPKIQISKRNKPPRLNLALQPLGVAKGAAADGEMHITPPLLNDPRFIDRPLGAGVVVIERHRPPSPDDGEKYAAYTEVPLPSGKSVLYGM</sequence>
<feature type="region of interest" description="Disordered" evidence="1">
    <location>
        <begin position="146"/>
        <end position="196"/>
    </location>
</feature>
<dbReference type="EMBL" id="PPTA01000007">
    <property type="protein sequence ID" value="TFB02170.1"/>
    <property type="molecule type" value="Genomic_DNA"/>
</dbReference>
<feature type="transmembrane region" description="Helical" evidence="2">
    <location>
        <begin position="43"/>
        <end position="69"/>
    </location>
</feature>
<keyword evidence="2" id="KW-0472">Membrane</keyword>
<dbReference type="RefSeq" id="XP_073558371.1">
    <property type="nucleotide sequence ID" value="XM_073703150.1"/>
</dbReference>
<accession>A0ABY2H473</accession>
<dbReference type="GeneID" id="300577600"/>
<evidence type="ECO:0000256" key="2">
    <source>
        <dbReference type="SAM" id="Phobius"/>
    </source>
</evidence>
<feature type="compositionally biased region" description="Polar residues" evidence="1">
    <location>
        <begin position="166"/>
        <end position="182"/>
    </location>
</feature>
<proteinExistence type="predicted"/>
<keyword evidence="2" id="KW-0812">Transmembrane</keyword>
<feature type="signal peptide" evidence="3">
    <location>
        <begin position="1"/>
        <end position="25"/>
    </location>
</feature>